<dbReference type="InterPro" id="IPR036915">
    <property type="entry name" value="Cyclin-like_sf"/>
</dbReference>
<dbReference type="InterPro" id="IPR013763">
    <property type="entry name" value="Cyclin-like_dom"/>
</dbReference>
<name>A0A7C8ZKG5_OPUST</name>
<comment type="similarity">
    <text evidence="1">Belongs to the cyclin family. Cyclin U/P subfamily.</text>
</comment>
<dbReference type="SUPFAM" id="SSF47954">
    <property type="entry name" value="Cyclin-like"/>
    <property type="match status" value="1"/>
</dbReference>
<keyword evidence="2" id="KW-0132">Cell division</keyword>
<keyword evidence="3" id="KW-0131">Cell cycle</keyword>
<protein>
    <recommendedName>
        <fullName evidence="4">Cyclin-like domain-containing protein</fullName>
    </recommendedName>
</protein>
<evidence type="ECO:0000256" key="1">
    <source>
        <dbReference type="ARBA" id="ARBA00007215"/>
    </source>
</evidence>
<dbReference type="Pfam" id="PF08613">
    <property type="entry name" value="Cyclin"/>
    <property type="match status" value="1"/>
</dbReference>
<dbReference type="EMBL" id="GISG01138997">
    <property type="protein sequence ID" value="MBA4644591.1"/>
    <property type="molecule type" value="Transcribed_RNA"/>
</dbReference>
<dbReference type="GO" id="GO:0051301">
    <property type="term" value="P:cell division"/>
    <property type="evidence" value="ECO:0007669"/>
    <property type="project" value="UniProtKB-KW"/>
</dbReference>
<dbReference type="PANTHER" id="PTHR15615">
    <property type="match status" value="1"/>
</dbReference>
<evidence type="ECO:0000259" key="4">
    <source>
        <dbReference type="SMART" id="SM00385"/>
    </source>
</evidence>
<dbReference type="AlphaFoldDB" id="A0A7C8ZKG5"/>
<dbReference type="InterPro" id="IPR013922">
    <property type="entry name" value="Cyclin_PHO80-like"/>
</dbReference>
<organism evidence="5">
    <name type="scientific">Opuntia streptacantha</name>
    <name type="common">Prickly pear cactus</name>
    <name type="synonym">Opuntia cardona</name>
    <dbReference type="NCBI Taxonomy" id="393608"/>
    <lineage>
        <taxon>Eukaryota</taxon>
        <taxon>Viridiplantae</taxon>
        <taxon>Streptophyta</taxon>
        <taxon>Embryophyta</taxon>
        <taxon>Tracheophyta</taxon>
        <taxon>Spermatophyta</taxon>
        <taxon>Magnoliopsida</taxon>
        <taxon>eudicotyledons</taxon>
        <taxon>Gunneridae</taxon>
        <taxon>Pentapetalae</taxon>
        <taxon>Caryophyllales</taxon>
        <taxon>Cactineae</taxon>
        <taxon>Cactaceae</taxon>
        <taxon>Opuntioideae</taxon>
        <taxon>Opuntia</taxon>
    </lineage>
</organism>
<sequence length="234" mass="26480">MGTFSTKSRNTEVCPTLRLGFDEVLADQDAPEPPQLLSLLASVLEKTIHKNEKFLKRSRVKDGVTIFHGLRPPALSIRQYIERIFKYSNCSPSCFLVAYIYMDRFLQGTSSYLTALNAHRLLISCVLLAAKFLEDACFNNAYYAKVGGVSTTEMNKLELKLLFSLNFRLNVTLQTFDEYCQLLETEGSRIGNRSNWQIERALQGCGLRGVWMNKEEPKCSSTSKLASYSTCRAI</sequence>
<evidence type="ECO:0000313" key="5">
    <source>
        <dbReference type="EMBL" id="MBA4644591.1"/>
    </source>
</evidence>
<dbReference type="PANTHER" id="PTHR15615:SF108">
    <property type="entry name" value="PROTEIN CNPPD1"/>
    <property type="match status" value="1"/>
</dbReference>
<accession>A0A7C8ZKG5</accession>
<dbReference type="GO" id="GO:0019901">
    <property type="term" value="F:protein kinase binding"/>
    <property type="evidence" value="ECO:0007669"/>
    <property type="project" value="InterPro"/>
</dbReference>
<evidence type="ECO:0000256" key="2">
    <source>
        <dbReference type="ARBA" id="ARBA00022618"/>
    </source>
</evidence>
<reference evidence="5" key="1">
    <citation type="journal article" date="2013" name="J. Plant Res.">
        <title>Effect of fungi and light on seed germination of three Opuntia species from semiarid lands of central Mexico.</title>
        <authorList>
            <person name="Delgado-Sanchez P."/>
            <person name="Jimenez-Bremont J.F."/>
            <person name="Guerrero-Gonzalez Mde L."/>
            <person name="Flores J."/>
        </authorList>
    </citation>
    <scope>NUCLEOTIDE SEQUENCE</scope>
    <source>
        <tissue evidence="5">Cladode</tissue>
    </source>
</reference>
<proteinExistence type="inferred from homology"/>
<feature type="domain" description="Cyclin-like" evidence="4">
    <location>
        <begin position="79"/>
        <end position="163"/>
    </location>
</feature>
<reference evidence="5" key="2">
    <citation type="submission" date="2020-07" db="EMBL/GenBank/DDBJ databases">
        <authorList>
            <person name="Vera ALvarez R."/>
            <person name="Arias-Moreno D.M."/>
            <person name="Jimenez-Jacinto V."/>
            <person name="Jimenez-Bremont J.F."/>
            <person name="Swaminathan K."/>
            <person name="Moose S.P."/>
            <person name="Guerrero-Gonzalez M.L."/>
            <person name="Marino-Ramirez L."/>
            <person name="Landsman D."/>
            <person name="Rodriguez-Kessler M."/>
            <person name="Delgado-Sanchez P."/>
        </authorList>
    </citation>
    <scope>NUCLEOTIDE SEQUENCE</scope>
    <source>
        <tissue evidence="5">Cladode</tissue>
    </source>
</reference>
<dbReference type="Gene3D" id="1.10.472.10">
    <property type="entry name" value="Cyclin-like"/>
    <property type="match status" value="1"/>
</dbReference>
<evidence type="ECO:0000256" key="3">
    <source>
        <dbReference type="ARBA" id="ARBA00023306"/>
    </source>
</evidence>
<dbReference type="SMART" id="SM00385">
    <property type="entry name" value="CYCLIN"/>
    <property type="match status" value="1"/>
</dbReference>